<dbReference type="InterPro" id="IPR041984">
    <property type="entry name" value="Rsc8/Ssr1/Ssr2_ZZ"/>
</dbReference>
<feature type="domain" description="SWIRM" evidence="7">
    <location>
        <begin position="117"/>
        <end position="214"/>
    </location>
</feature>
<feature type="region of interest" description="Disordered" evidence="5">
    <location>
        <begin position="249"/>
        <end position="290"/>
    </location>
</feature>
<feature type="region of interest" description="Disordered" evidence="5">
    <location>
        <begin position="613"/>
        <end position="671"/>
    </location>
</feature>
<dbReference type="VEuPathDB" id="FungiDB:LELG_03629"/>
<dbReference type="KEGG" id="lel:PVL30_003113"/>
<dbReference type="Pfam" id="PF04433">
    <property type="entry name" value="SWIRM"/>
    <property type="match status" value="1"/>
</dbReference>
<dbReference type="InterPro" id="IPR036388">
    <property type="entry name" value="WH-like_DNA-bd_sf"/>
</dbReference>
<dbReference type="GO" id="GO:0042393">
    <property type="term" value="F:histone binding"/>
    <property type="evidence" value="ECO:0007669"/>
    <property type="project" value="TreeGrafter"/>
</dbReference>
<dbReference type="InParanoid" id="A5E1Z2"/>
<organism evidence="9 10">
    <name type="scientific">Lodderomyces elongisporus (strain ATCC 11503 / CBS 2605 / JCM 1781 / NBRC 1676 / NRRL YB-4239)</name>
    <name type="common">Yeast</name>
    <name type="synonym">Saccharomyces elongisporus</name>
    <dbReference type="NCBI Taxonomy" id="379508"/>
    <lineage>
        <taxon>Eukaryota</taxon>
        <taxon>Fungi</taxon>
        <taxon>Dikarya</taxon>
        <taxon>Ascomycota</taxon>
        <taxon>Saccharomycotina</taxon>
        <taxon>Pichiomycetes</taxon>
        <taxon>Debaryomycetaceae</taxon>
        <taxon>Candida/Lodderomyces clade</taxon>
        <taxon>Lodderomyces</taxon>
    </lineage>
</organism>
<dbReference type="eggNOG" id="KOG1279">
    <property type="taxonomic scope" value="Eukaryota"/>
</dbReference>
<dbReference type="CDD" id="cd02336">
    <property type="entry name" value="ZZ_RSC8"/>
    <property type="match status" value="1"/>
</dbReference>
<feature type="domain" description="Myb-like" evidence="6">
    <location>
        <begin position="387"/>
        <end position="446"/>
    </location>
</feature>
<dbReference type="CDD" id="cd00167">
    <property type="entry name" value="SANT"/>
    <property type="match status" value="1"/>
</dbReference>
<feature type="compositionally biased region" description="Low complexity" evidence="5">
    <location>
        <begin position="69"/>
        <end position="80"/>
    </location>
</feature>
<dbReference type="SUPFAM" id="SSF46689">
    <property type="entry name" value="Homeodomain-like"/>
    <property type="match status" value="2"/>
</dbReference>
<feature type="compositionally biased region" description="Low complexity" evidence="5">
    <location>
        <begin position="475"/>
        <end position="498"/>
    </location>
</feature>
<dbReference type="Gene3D" id="1.10.10.60">
    <property type="entry name" value="Homeodomain-like"/>
    <property type="match status" value="1"/>
</dbReference>
<evidence type="ECO:0000256" key="2">
    <source>
        <dbReference type="ARBA" id="ARBA00023125"/>
    </source>
</evidence>
<feature type="region of interest" description="Disordered" evidence="5">
    <location>
        <begin position="1"/>
        <end position="85"/>
    </location>
</feature>
<evidence type="ECO:0000259" key="8">
    <source>
        <dbReference type="PROSITE" id="PS51293"/>
    </source>
</evidence>
<keyword evidence="4" id="KW-0539">Nucleus</keyword>
<dbReference type="SMART" id="SM00717">
    <property type="entry name" value="SANT"/>
    <property type="match status" value="1"/>
</dbReference>
<dbReference type="GO" id="GO:0003677">
    <property type="term" value="F:DNA binding"/>
    <property type="evidence" value="ECO:0007669"/>
    <property type="project" value="UniProtKB-KW"/>
</dbReference>
<gene>
    <name evidence="9" type="ORF">LELG_03629</name>
</gene>
<evidence type="ECO:0000256" key="4">
    <source>
        <dbReference type="ARBA" id="ARBA00023242"/>
    </source>
</evidence>
<dbReference type="Pfam" id="PF00249">
    <property type="entry name" value="Myb_DNA-binding"/>
    <property type="match status" value="1"/>
</dbReference>
<feature type="compositionally biased region" description="Basic and acidic residues" evidence="5">
    <location>
        <begin position="35"/>
        <end position="56"/>
    </location>
</feature>
<accession>A5E1Z2</accession>
<dbReference type="PROSITE" id="PS51293">
    <property type="entry name" value="SANT"/>
    <property type="match status" value="1"/>
</dbReference>
<dbReference type="Proteomes" id="UP000001996">
    <property type="component" value="Unassembled WGS sequence"/>
</dbReference>
<dbReference type="InterPro" id="IPR017884">
    <property type="entry name" value="SANT_dom"/>
</dbReference>
<dbReference type="PROSITE" id="PS50090">
    <property type="entry name" value="MYB_LIKE"/>
    <property type="match status" value="1"/>
</dbReference>
<dbReference type="OrthoDB" id="118550at2759"/>
<dbReference type="FunFam" id="1.10.10.10:FF:000020">
    <property type="entry name" value="SWI/SNF complex subunit SMARCC2 isoform c"/>
    <property type="match status" value="1"/>
</dbReference>
<dbReference type="EMBL" id="CH981527">
    <property type="protein sequence ID" value="EDK45450.1"/>
    <property type="molecule type" value="Genomic_DNA"/>
</dbReference>
<evidence type="ECO:0000259" key="7">
    <source>
        <dbReference type="PROSITE" id="PS50934"/>
    </source>
</evidence>
<feature type="compositionally biased region" description="Polar residues" evidence="5">
    <location>
        <begin position="613"/>
        <end position="623"/>
    </location>
</feature>
<feature type="compositionally biased region" description="Polar residues" evidence="5">
    <location>
        <begin position="280"/>
        <end position="290"/>
    </location>
</feature>
<dbReference type="GeneID" id="5232407"/>
<dbReference type="STRING" id="379508.A5E1Z2"/>
<feature type="region of interest" description="Disordered" evidence="5">
    <location>
        <begin position="471"/>
        <end position="498"/>
    </location>
</feature>
<reference evidence="9 10" key="1">
    <citation type="journal article" date="2009" name="Nature">
        <title>Evolution of pathogenicity and sexual reproduction in eight Candida genomes.</title>
        <authorList>
            <person name="Butler G."/>
            <person name="Rasmussen M.D."/>
            <person name="Lin M.F."/>
            <person name="Santos M.A."/>
            <person name="Sakthikumar S."/>
            <person name="Munro C.A."/>
            <person name="Rheinbay E."/>
            <person name="Grabherr M."/>
            <person name="Forche A."/>
            <person name="Reedy J.L."/>
            <person name="Agrafioti I."/>
            <person name="Arnaud M.B."/>
            <person name="Bates S."/>
            <person name="Brown A.J."/>
            <person name="Brunke S."/>
            <person name="Costanzo M.C."/>
            <person name="Fitzpatrick D.A."/>
            <person name="de Groot P.W."/>
            <person name="Harris D."/>
            <person name="Hoyer L.L."/>
            <person name="Hube B."/>
            <person name="Klis F.M."/>
            <person name="Kodira C."/>
            <person name="Lennard N."/>
            <person name="Logue M.E."/>
            <person name="Martin R."/>
            <person name="Neiman A.M."/>
            <person name="Nikolaou E."/>
            <person name="Quail M.A."/>
            <person name="Quinn J."/>
            <person name="Santos M.C."/>
            <person name="Schmitzberger F.F."/>
            <person name="Sherlock G."/>
            <person name="Shah P."/>
            <person name="Silverstein K.A."/>
            <person name="Skrzypek M.S."/>
            <person name="Soll D."/>
            <person name="Staggs R."/>
            <person name="Stansfield I."/>
            <person name="Stumpf M.P."/>
            <person name="Sudbery P.E."/>
            <person name="Srikantha T."/>
            <person name="Zeng Q."/>
            <person name="Berman J."/>
            <person name="Berriman M."/>
            <person name="Heitman J."/>
            <person name="Gow N.A."/>
            <person name="Lorenz M.C."/>
            <person name="Birren B.W."/>
            <person name="Kellis M."/>
            <person name="Cuomo C.A."/>
        </authorList>
    </citation>
    <scope>NUCLEOTIDE SEQUENCE [LARGE SCALE GENOMIC DNA]</scope>
    <source>
        <strain evidence="10">ATCC 11503 / BCRC 21390 / CBS 2605 / JCM 1781 / NBRC 1676 / NRRL YB-4239</strain>
    </source>
</reference>
<evidence type="ECO:0000256" key="3">
    <source>
        <dbReference type="ARBA" id="ARBA00023163"/>
    </source>
</evidence>
<dbReference type="Gene3D" id="1.10.10.10">
    <property type="entry name" value="Winged helix-like DNA-binding domain superfamily/Winged helix DNA-binding domain"/>
    <property type="match status" value="1"/>
</dbReference>
<keyword evidence="10" id="KW-1185">Reference proteome</keyword>
<keyword evidence="1" id="KW-0805">Transcription regulation</keyword>
<keyword evidence="3" id="KW-0804">Transcription</keyword>
<evidence type="ECO:0000259" key="6">
    <source>
        <dbReference type="PROSITE" id="PS50090"/>
    </source>
</evidence>
<dbReference type="AlphaFoldDB" id="A5E1Z2"/>
<feature type="domain" description="SANT" evidence="8">
    <location>
        <begin position="382"/>
        <end position="450"/>
    </location>
</feature>
<protein>
    <recommendedName>
        <fullName evidence="11">Chromatin structure-remodeling complex protein RSC8</fullName>
    </recommendedName>
</protein>
<feature type="compositionally biased region" description="Low complexity" evidence="5">
    <location>
        <begin position="632"/>
        <end position="662"/>
    </location>
</feature>
<dbReference type="FunCoup" id="A5E1Z2">
    <property type="interactions" value="489"/>
</dbReference>
<dbReference type="OMA" id="PSFSKWF"/>
<dbReference type="InterPro" id="IPR009057">
    <property type="entry name" value="Homeodomain-like_sf"/>
</dbReference>
<evidence type="ECO:0008006" key="11">
    <source>
        <dbReference type="Google" id="ProtNLM"/>
    </source>
</evidence>
<dbReference type="GO" id="GO:0016514">
    <property type="term" value="C:SWI/SNF complex"/>
    <property type="evidence" value="ECO:0007669"/>
    <property type="project" value="TreeGrafter"/>
</dbReference>
<evidence type="ECO:0000256" key="5">
    <source>
        <dbReference type="SAM" id="MobiDB-lite"/>
    </source>
</evidence>
<dbReference type="GO" id="GO:0045893">
    <property type="term" value="P:positive regulation of DNA-templated transcription"/>
    <property type="evidence" value="ECO:0007669"/>
    <property type="project" value="TreeGrafter"/>
</dbReference>
<dbReference type="PANTHER" id="PTHR12802:SF150">
    <property type="entry name" value="CHROMATIN STRUCTURE-REMODELING COMPLEX PROTEIN RSC8"/>
    <property type="match status" value="1"/>
</dbReference>
<dbReference type="InterPro" id="IPR001005">
    <property type="entry name" value="SANT/Myb"/>
</dbReference>
<sequence>MSDNNTVNATGIEAEQEQTQVQGSTPKPEVNTEITDTKTTEEATDEKEGGKEESLTIKESANENENENENANANANANENGQGQNDIKPEAVISTEQLKEEFQQRAKTYLAEQSNHVIIPSFSQWFDINTIHPLEKKSFPDFFTEETVYKNPQSYKYIRDFLVNTFRLNPKEYLTITSVRRNLAGDVTNIIRVHQFLEKWGLINYQIDPKTKASLVGPQYTGHFQITLDAPDGLKPYIPEDAKVINSEKVKSEVQPTPAIENGSQQQSNEAKREQDSPLAGSSQSEASTAPVQFNLEVRRNVYATGEKKLDFKSNNMVQYACSICGKDATEVRYHNLKIKSYTYNPSSTINNASILCSICYEQGLFPLNFTSSDFVEFKKLQSSEEWTEQEVLLLLEGIEMFGTNEPISAAGASINVDVNNQWSKISEHVGTKSREQCLKKFLQLPIEDKYLTKLIKQEPSDVLNDYDVAQTEDNSSNNNNNNNNYNSTSSGSSSKSNLVGNVVKKLLETNEGKSLIEQNAEENKKDSLLEQTGLINQIIELTVEKVNLKLARVDQLQADLLAVQNQLNKERKENLLNRWAQYEKIRKLKQARPDLADVLSDLLQPVKISESGDQNVYSNNGKSLDDMEIDTATPSSSTAAAAASSSETVPGGTTTTSDNTTQNGINNLPLSFTKPKEYQFWSG</sequence>
<dbReference type="InterPro" id="IPR007526">
    <property type="entry name" value="SWIRM"/>
</dbReference>
<evidence type="ECO:0000256" key="1">
    <source>
        <dbReference type="ARBA" id="ARBA00023015"/>
    </source>
</evidence>
<dbReference type="PROSITE" id="PS50934">
    <property type="entry name" value="SWIRM"/>
    <property type="match status" value="1"/>
</dbReference>
<name>A5E1Z2_LODEL</name>
<evidence type="ECO:0000313" key="10">
    <source>
        <dbReference type="Proteomes" id="UP000001996"/>
    </source>
</evidence>
<proteinExistence type="predicted"/>
<evidence type="ECO:0000313" key="9">
    <source>
        <dbReference type="EMBL" id="EDK45450.1"/>
    </source>
</evidence>
<dbReference type="HOGENOM" id="CLU_004447_3_2_1"/>
<keyword evidence="2" id="KW-0238">DNA-binding</keyword>
<dbReference type="PANTHER" id="PTHR12802">
    <property type="entry name" value="SWI/SNF COMPLEX-RELATED"/>
    <property type="match status" value="1"/>
</dbReference>